<keyword evidence="3" id="KW-1185">Reference proteome</keyword>
<keyword evidence="1" id="KW-0732">Signal</keyword>
<dbReference type="Proteomes" id="UP001249851">
    <property type="component" value="Unassembled WGS sequence"/>
</dbReference>
<reference evidence="2" key="1">
    <citation type="journal article" date="2023" name="G3 (Bethesda)">
        <title>Whole genome assembly and annotation of the endangered Caribbean coral Acropora cervicornis.</title>
        <authorList>
            <person name="Selwyn J.D."/>
            <person name="Vollmer S.V."/>
        </authorList>
    </citation>
    <scope>NUCLEOTIDE SEQUENCE</scope>
    <source>
        <strain evidence="2">K2</strain>
    </source>
</reference>
<sequence length="123" mass="14743">MRSTCILFYWLIIVFLAESFEVEHESINDEEDYAVRRHFFRKKCFTDDDCKENECCGPTYFRKRLCYRQRRLGEWCLRVRCSPVSCQDGLDCQPVPLEDGRPNWFRWRKCVPSESSSGDFSES</sequence>
<feature type="signal peptide" evidence="1">
    <location>
        <begin position="1"/>
        <end position="19"/>
    </location>
</feature>
<name>A0AAD9QBT4_ACRCE</name>
<protein>
    <submittedName>
        <fullName evidence="2">Uncharacterized protein</fullName>
    </submittedName>
</protein>
<evidence type="ECO:0000256" key="1">
    <source>
        <dbReference type="SAM" id="SignalP"/>
    </source>
</evidence>
<accession>A0AAD9QBT4</accession>
<dbReference type="EMBL" id="JARQWQ010000045">
    <property type="protein sequence ID" value="KAK2558330.1"/>
    <property type="molecule type" value="Genomic_DNA"/>
</dbReference>
<feature type="chain" id="PRO_5042041078" evidence="1">
    <location>
        <begin position="20"/>
        <end position="123"/>
    </location>
</feature>
<evidence type="ECO:0000313" key="3">
    <source>
        <dbReference type="Proteomes" id="UP001249851"/>
    </source>
</evidence>
<evidence type="ECO:0000313" key="2">
    <source>
        <dbReference type="EMBL" id="KAK2558330.1"/>
    </source>
</evidence>
<comment type="caution">
    <text evidence="2">The sequence shown here is derived from an EMBL/GenBank/DDBJ whole genome shotgun (WGS) entry which is preliminary data.</text>
</comment>
<proteinExistence type="predicted"/>
<reference evidence="2" key="2">
    <citation type="journal article" date="2023" name="Science">
        <title>Genomic signatures of disease resistance in endangered staghorn corals.</title>
        <authorList>
            <person name="Vollmer S.V."/>
            <person name="Selwyn J.D."/>
            <person name="Despard B.A."/>
            <person name="Roesel C.L."/>
        </authorList>
    </citation>
    <scope>NUCLEOTIDE SEQUENCE</scope>
    <source>
        <strain evidence="2">K2</strain>
    </source>
</reference>
<organism evidence="2 3">
    <name type="scientific">Acropora cervicornis</name>
    <name type="common">Staghorn coral</name>
    <dbReference type="NCBI Taxonomy" id="6130"/>
    <lineage>
        <taxon>Eukaryota</taxon>
        <taxon>Metazoa</taxon>
        <taxon>Cnidaria</taxon>
        <taxon>Anthozoa</taxon>
        <taxon>Hexacorallia</taxon>
        <taxon>Scleractinia</taxon>
        <taxon>Astrocoeniina</taxon>
        <taxon>Acroporidae</taxon>
        <taxon>Acropora</taxon>
    </lineage>
</organism>
<dbReference type="AlphaFoldDB" id="A0AAD9QBT4"/>
<gene>
    <name evidence="2" type="ORF">P5673_019461</name>
</gene>